<sequence length="421" mass="47183">MENFGEDCVLSCDKIDLENCIALKSSGVDEGDLMLLESVTEEVQVRTWMFYSLIATTVIFEEDAFRFYNDYVFKRGFNICKGRKRCRAGEGKKFDKGKVEKCYSKVDICIDCKAMIEFRLNNKGGWTMSRHNNHAGYLQELKDSGVSTTAGVRVLKKQVGGSPFVDFTSGDAYNSLQLVKSNNLDLFLNGGATGIWKISIATKAILDKYILERWTKSIALSWGSSGVDNIEKVNNKGNVGSSVWRMGMLRKFSDLISARFKTMRARIVAEVGPYHVDDLGNKGSSILKDHIRSHAKGERNVRKKSIVEIRCNQVKGKRKNALMCASRNKATIQCTIILSLVHFHVLHTKDSTIYVVFTVLPWHLAGLYLGTSSQQCFNILAINTPDIVSVKLTVEFICKVCDMHFIFSGYAQTSIILCSTC</sequence>
<comment type="caution">
    <text evidence="1">The sequence shown here is derived from an EMBL/GenBank/DDBJ whole genome shotgun (WGS) entry which is preliminary data.</text>
</comment>
<accession>A0ACC0BL35</accession>
<dbReference type="EMBL" id="CM044703">
    <property type="protein sequence ID" value="KAI5673299.1"/>
    <property type="molecule type" value="Genomic_DNA"/>
</dbReference>
<protein>
    <submittedName>
        <fullName evidence="1">Uncharacterized protein</fullName>
    </submittedName>
</protein>
<gene>
    <name evidence="1" type="ORF">M9H77_13663</name>
</gene>
<proteinExistence type="predicted"/>
<dbReference type="Proteomes" id="UP001060085">
    <property type="component" value="Linkage Group LG03"/>
</dbReference>
<evidence type="ECO:0000313" key="2">
    <source>
        <dbReference type="Proteomes" id="UP001060085"/>
    </source>
</evidence>
<name>A0ACC0BL35_CATRO</name>
<evidence type="ECO:0000313" key="1">
    <source>
        <dbReference type="EMBL" id="KAI5673299.1"/>
    </source>
</evidence>
<keyword evidence="2" id="KW-1185">Reference proteome</keyword>
<reference evidence="2" key="1">
    <citation type="journal article" date="2023" name="Nat. Plants">
        <title>Single-cell RNA sequencing provides a high-resolution roadmap for understanding the multicellular compartmentation of specialized metabolism.</title>
        <authorList>
            <person name="Sun S."/>
            <person name="Shen X."/>
            <person name="Li Y."/>
            <person name="Li Y."/>
            <person name="Wang S."/>
            <person name="Li R."/>
            <person name="Zhang H."/>
            <person name="Shen G."/>
            <person name="Guo B."/>
            <person name="Wei J."/>
            <person name="Xu J."/>
            <person name="St-Pierre B."/>
            <person name="Chen S."/>
            <person name="Sun C."/>
        </authorList>
    </citation>
    <scope>NUCLEOTIDE SEQUENCE [LARGE SCALE GENOMIC DNA]</scope>
</reference>
<organism evidence="1 2">
    <name type="scientific">Catharanthus roseus</name>
    <name type="common">Madagascar periwinkle</name>
    <name type="synonym">Vinca rosea</name>
    <dbReference type="NCBI Taxonomy" id="4058"/>
    <lineage>
        <taxon>Eukaryota</taxon>
        <taxon>Viridiplantae</taxon>
        <taxon>Streptophyta</taxon>
        <taxon>Embryophyta</taxon>
        <taxon>Tracheophyta</taxon>
        <taxon>Spermatophyta</taxon>
        <taxon>Magnoliopsida</taxon>
        <taxon>eudicotyledons</taxon>
        <taxon>Gunneridae</taxon>
        <taxon>Pentapetalae</taxon>
        <taxon>asterids</taxon>
        <taxon>lamiids</taxon>
        <taxon>Gentianales</taxon>
        <taxon>Apocynaceae</taxon>
        <taxon>Rauvolfioideae</taxon>
        <taxon>Vinceae</taxon>
        <taxon>Catharanthinae</taxon>
        <taxon>Catharanthus</taxon>
    </lineage>
</organism>